<reference evidence="2" key="2">
    <citation type="submission" date="2022-06" db="UniProtKB">
        <authorList>
            <consortium name="EnsemblMetazoa"/>
        </authorList>
    </citation>
    <scope>IDENTIFICATION</scope>
</reference>
<feature type="region of interest" description="Disordered" evidence="1">
    <location>
        <begin position="311"/>
        <end position="363"/>
    </location>
</feature>
<reference evidence="3" key="1">
    <citation type="submission" date="2013-10" db="EMBL/GenBank/DDBJ databases">
        <title>Genome sequencing of Onchocerca volvulus.</title>
        <authorList>
            <person name="Cotton J."/>
            <person name="Tsai J."/>
            <person name="Stanley E."/>
            <person name="Tracey A."/>
            <person name="Holroyd N."/>
            <person name="Lustigman S."/>
            <person name="Berriman M."/>
        </authorList>
    </citation>
    <scope>NUCLEOTIDE SEQUENCE</scope>
</reference>
<dbReference type="Proteomes" id="UP000024404">
    <property type="component" value="Unassembled WGS sequence"/>
</dbReference>
<feature type="compositionally biased region" description="Basic and acidic residues" evidence="1">
    <location>
        <begin position="335"/>
        <end position="363"/>
    </location>
</feature>
<dbReference type="EnsemblMetazoa" id="OVOC10072.1">
    <property type="protein sequence ID" value="OVOC10072.1"/>
    <property type="gene ID" value="WBGene00246881"/>
</dbReference>
<feature type="compositionally biased region" description="Basic and acidic residues" evidence="1">
    <location>
        <begin position="311"/>
        <end position="323"/>
    </location>
</feature>
<feature type="region of interest" description="Disordered" evidence="1">
    <location>
        <begin position="240"/>
        <end position="273"/>
    </location>
</feature>
<dbReference type="AlphaFoldDB" id="A0A8R1TJ05"/>
<feature type="compositionally biased region" description="Basic and acidic residues" evidence="1">
    <location>
        <begin position="249"/>
        <end position="273"/>
    </location>
</feature>
<keyword evidence="3" id="KW-1185">Reference proteome</keyword>
<protein>
    <submittedName>
        <fullName evidence="2">Uncharacterized protein</fullName>
    </submittedName>
</protein>
<evidence type="ECO:0000256" key="1">
    <source>
        <dbReference type="SAM" id="MobiDB-lite"/>
    </source>
</evidence>
<sequence length="363" mass="41404">MDDNEYLTIKYKIYLKNDETSSLLSSSILRRQSYEEEQGTFQTKSTEYDDDTFKKDQSLSMEKLQNSKYKALSSNQQSNQAPIRTSSIETNIGHTQSANKSSQTNYFKDMDPCDNCSNLLIRAAEFLTKIELNYGLKPMIAASSFDTFNQYTTSLSKNIRQLDRRSMSDISRTTTSVPKVSVNSIRSSSAAALLIKQKDKSNRNLNSLLRKKADKSDKQNASQIEEDTFSSFEWMLSSKEQGKRKKTKEKFGMGKSTEEKKAGQDKIIKNETNIEPKLVENREKGQKKLQKIDAGNRLMILDNAKVDTTVAEKMRPEMEKTDEIAVTTSKLKGISKSDRKKTSDDEKETNINKKEVDKKVTRK</sequence>
<dbReference type="EMBL" id="CMVM020000314">
    <property type="status" value="NOT_ANNOTATED_CDS"/>
    <property type="molecule type" value="Genomic_DNA"/>
</dbReference>
<name>A0A8R1TJ05_ONCVO</name>
<evidence type="ECO:0000313" key="2">
    <source>
        <dbReference type="EnsemblMetazoa" id="OVOC10072.1"/>
    </source>
</evidence>
<dbReference type="OMA" id="HTQSANK"/>
<proteinExistence type="predicted"/>
<organism evidence="2 3">
    <name type="scientific">Onchocerca volvulus</name>
    <dbReference type="NCBI Taxonomy" id="6282"/>
    <lineage>
        <taxon>Eukaryota</taxon>
        <taxon>Metazoa</taxon>
        <taxon>Ecdysozoa</taxon>
        <taxon>Nematoda</taxon>
        <taxon>Chromadorea</taxon>
        <taxon>Rhabditida</taxon>
        <taxon>Spirurina</taxon>
        <taxon>Spiruromorpha</taxon>
        <taxon>Filarioidea</taxon>
        <taxon>Onchocercidae</taxon>
        <taxon>Onchocerca</taxon>
    </lineage>
</organism>
<accession>A0A8R1TJ05</accession>
<evidence type="ECO:0000313" key="3">
    <source>
        <dbReference type="Proteomes" id="UP000024404"/>
    </source>
</evidence>